<feature type="chain" id="PRO_5035174023" description="AB hydrolase-1 domain-containing protein" evidence="4">
    <location>
        <begin position="21"/>
        <end position="343"/>
    </location>
</feature>
<proteinExistence type="predicted"/>
<dbReference type="InterPro" id="IPR029058">
    <property type="entry name" value="AB_hydrolase_fold"/>
</dbReference>
<dbReference type="SUPFAM" id="SSF53474">
    <property type="entry name" value="alpha/beta-Hydrolases"/>
    <property type="match status" value="1"/>
</dbReference>
<dbReference type="PIRSF" id="PIRSF031982">
    <property type="entry name" value="UCP031982_abhydr"/>
    <property type="match status" value="1"/>
</dbReference>
<protein>
    <recommendedName>
        <fullName evidence="5">AB hydrolase-1 domain-containing protein</fullName>
    </recommendedName>
</protein>
<keyword evidence="4" id="KW-0732">Signal</keyword>
<dbReference type="GO" id="GO:0016042">
    <property type="term" value="P:lipid catabolic process"/>
    <property type="evidence" value="ECO:0007669"/>
    <property type="project" value="UniProtKB-KW"/>
</dbReference>
<dbReference type="Pfam" id="PF00561">
    <property type="entry name" value="Abhydrolase_1"/>
    <property type="match status" value="1"/>
</dbReference>
<keyword evidence="3" id="KW-0443">Lipid metabolism</keyword>
<name>A0A8J3H821_9RHOB</name>
<evidence type="ECO:0000256" key="1">
    <source>
        <dbReference type="ARBA" id="ARBA00022801"/>
    </source>
</evidence>
<evidence type="ECO:0000256" key="2">
    <source>
        <dbReference type="ARBA" id="ARBA00022963"/>
    </source>
</evidence>
<feature type="domain" description="AB hydrolase-1" evidence="5">
    <location>
        <begin position="78"/>
        <end position="174"/>
    </location>
</feature>
<dbReference type="Proteomes" id="UP000611500">
    <property type="component" value="Unassembled WGS sequence"/>
</dbReference>
<gene>
    <name evidence="6" type="ORF">GCM10010961_34070</name>
</gene>
<keyword evidence="1" id="KW-0378">Hydrolase</keyword>
<dbReference type="EMBL" id="BNAP01000021">
    <property type="protein sequence ID" value="GHG98611.1"/>
    <property type="molecule type" value="Genomic_DNA"/>
</dbReference>
<evidence type="ECO:0000256" key="3">
    <source>
        <dbReference type="ARBA" id="ARBA00023098"/>
    </source>
</evidence>
<reference evidence="6" key="1">
    <citation type="journal article" date="2014" name="Int. J. Syst. Evol. Microbiol.">
        <title>Complete genome sequence of Corynebacterium casei LMG S-19264T (=DSM 44701T), isolated from a smear-ripened cheese.</title>
        <authorList>
            <consortium name="US DOE Joint Genome Institute (JGI-PGF)"/>
            <person name="Walter F."/>
            <person name="Albersmeier A."/>
            <person name="Kalinowski J."/>
            <person name="Ruckert C."/>
        </authorList>
    </citation>
    <scope>NUCLEOTIDE SEQUENCE</scope>
    <source>
        <strain evidence="6">CGMCC 1.7081</strain>
    </source>
</reference>
<dbReference type="GO" id="GO:0003847">
    <property type="term" value="F:1-alkyl-2-acetylglycerophosphocholine esterase activity"/>
    <property type="evidence" value="ECO:0007669"/>
    <property type="project" value="TreeGrafter"/>
</dbReference>
<dbReference type="InterPro" id="IPR016986">
    <property type="entry name" value="UCP031982_abhydr"/>
</dbReference>
<keyword evidence="7" id="KW-1185">Reference proteome</keyword>
<dbReference type="PANTHER" id="PTHR10272">
    <property type="entry name" value="PLATELET-ACTIVATING FACTOR ACETYLHYDROLASE"/>
    <property type="match status" value="1"/>
</dbReference>
<accession>A0A8J3H821</accession>
<evidence type="ECO:0000256" key="4">
    <source>
        <dbReference type="SAM" id="SignalP"/>
    </source>
</evidence>
<keyword evidence="2" id="KW-0442">Lipid degradation</keyword>
<dbReference type="Gene3D" id="3.40.50.1820">
    <property type="entry name" value="alpha/beta hydrolase"/>
    <property type="match status" value="1"/>
</dbReference>
<dbReference type="RefSeq" id="WP_035367250.1">
    <property type="nucleotide sequence ID" value="NZ_BNAP01000021.1"/>
</dbReference>
<organism evidence="6 7">
    <name type="scientific">Pseudodonghicola xiamenensis</name>
    <dbReference type="NCBI Taxonomy" id="337702"/>
    <lineage>
        <taxon>Bacteria</taxon>
        <taxon>Pseudomonadati</taxon>
        <taxon>Pseudomonadota</taxon>
        <taxon>Alphaproteobacteria</taxon>
        <taxon>Rhodobacterales</taxon>
        <taxon>Paracoccaceae</taxon>
        <taxon>Pseudodonghicola</taxon>
    </lineage>
</organism>
<sequence length="343" mass="36665">MTLIPALAAALLLGATALQAAEIGLRQITIDPDSSRPLDLTIWYPTDDSGPLETLGGNAAFYGVQVHPDAQPQAGRHPVILLSHGYGGNWRNLNWLAGRLVPEGYVVAAPDHPGTTTFDRSPEQASRLWERPRDLSRSLDAMLATPEFDGLLDPARVTAIGHSLGGWTVAALAGARFDPVLFAQDCDTNPTLRTCELSEELGLGDSRLGQDLHDPRLAVFVTLDLGLARGFSADSLAQVDIPALVLGADIDIGGLPAVLESGWLAAHLPARSTQEETIPGTMHFSFIQRCKPGAEALLDAETPGDGIICRDGYDRDRSALHDEIARRISGFLSQSLPPRQAPD</sequence>
<dbReference type="PANTHER" id="PTHR10272:SF0">
    <property type="entry name" value="PLATELET-ACTIVATING FACTOR ACETYLHYDROLASE"/>
    <property type="match status" value="1"/>
</dbReference>
<comment type="caution">
    <text evidence="6">The sequence shown here is derived from an EMBL/GenBank/DDBJ whole genome shotgun (WGS) entry which is preliminary data.</text>
</comment>
<evidence type="ECO:0000259" key="5">
    <source>
        <dbReference type="Pfam" id="PF00561"/>
    </source>
</evidence>
<dbReference type="InterPro" id="IPR000073">
    <property type="entry name" value="AB_hydrolase_1"/>
</dbReference>
<reference evidence="6" key="2">
    <citation type="submission" date="2020-09" db="EMBL/GenBank/DDBJ databases">
        <authorList>
            <person name="Sun Q."/>
            <person name="Zhou Y."/>
        </authorList>
    </citation>
    <scope>NUCLEOTIDE SEQUENCE</scope>
    <source>
        <strain evidence="6">CGMCC 1.7081</strain>
    </source>
</reference>
<evidence type="ECO:0000313" key="6">
    <source>
        <dbReference type="EMBL" id="GHG98611.1"/>
    </source>
</evidence>
<dbReference type="AlphaFoldDB" id="A0A8J3H821"/>
<evidence type="ECO:0000313" key="7">
    <source>
        <dbReference type="Proteomes" id="UP000611500"/>
    </source>
</evidence>
<feature type="signal peptide" evidence="4">
    <location>
        <begin position="1"/>
        <end position="20"/>
    </location>
</feature>